<dbReference type="HOGENOM" id="CLU_348460_0_0_10"/>
<evidence type="ECO:0000313" key="7">
    <source>
        <dbReference type="EMBL" id="ACF43679.1"/>
    </source>
</evidence>
<feature type="repeat" description="TPR" evidence="4">
    <location>
        <begin position="299"/>
        <end position="332"/>
    </location>
</feature>
<dbReference type="Proteomes" id="UP000002724">
    <property type="component" value="Chromosome"/>
</dbReference>
<evidence type="ECO:0000256" key="3">
    <source>
        <dbReference type="ARBA" id="ARBA00022737"/>
    </source>
</evidence>
<evidence type="ECO:0000313" key="8">
    <source>
        <dbReference type="Proteomes" id="UP000002724"/>
    </source>
</evidence>
<dbReference type="PROSITE" id="PS50005">
    <property type="entry name" value="TPR"/>
    <property type="match status" value="4"/>
</dbReference>
<dbReference type="PANTHER" id="PTHR45954">
    <property type="entry name" value="LD33695P"/>
    <property type="match status" value="1"/>
</dbReference>
<dbReference type="AlphaFoldDB" id="B4S9Y3"/>
<reference evidence="7 8" key="1">
    <citation type="submission" date="2008-06" db="EMBL/GenBank/DDBJ databases">
        <title>Complete sequence of Pelodictyon phaeoclathratiforme BU-1.</title>
        <authorList>
            <consortium name="US DOE Joint Genome Institute"/>
            <person name="Lucas S."/>
            <person name="Copeland A."/>
            <person name="Lapidus A."/>
            <person name="Glavina del Rio T."/>
            <person name="Dalin E."/>
            <person name="Tice H."/>
            <person name="Bruce D."/>
            <person name="Goodwin L."/>
            <person name="Pitluck S."/>
            <person name="Schmutz J."/>
            <person name="Larimer F."/>
            <person name="Land M."/>
            <person name="Hauser L."/>
            <person name="Kyrpides N."/>
            <person name="Mikhailova N."/>
            <person name="Liu Z."/>
            <person name="Li T."/>
            <person name="Zhao F."/>
            <person name="Overmann J."/>
            <person name="Bryant D.A."/>
            <person name="Richardson P."/>
        </authorList>
    </citation>
    <scope>NUCLEOTIDE SEQUENCE [LARGE SCALE GENOMIC DNA]</scope>
    <source>
        <strain evidence="8">DSM 5477 / BU-1</strain>
    </source>
</reference>
<dbReference type="InterPro" id="IPR011990">
    <property type="entry name" value="TPR-like_helical_dom_sf"/>
</dbReference>
<dbReference type="Gene3D" id="1.25.40.10">
    <property type="entry name" value="Tetratricopeptide repeat domain"/>
    <property type="match status" value="1"/>
</dbReference>
<dbReference type="GO" id="GO:0001965">
    <property type="term" value="F:G-protein alpha-subunit binding"/>
    <property type="evidence" value="ECO:0007669"/>
    <property type="project" value="TreeGrafter"/>
</dbReference>
<dbReference type="InterPro" id="IPR019734">
    <property type="entry name" value="TPR_rpt"/>
</dbReference>
<dbReference type="PANTHER" id="PTHR45954:SF1">
    <property type="entry name" value="LD33695P"/>
    <property type="match status" value="1"/>
</dbReference>
<organism evidence="7 8">
    <name type="scientific">Pelodictyon phaeoclathratiforme (strain DSM 5477 / BU-1)</name>
    <dbReference type="NCBI Taxonomy" id="324925"/>
    <lineage>
        <taxon>Bacteria</taxon>
        <taxon>Pseudomonadati</taxon>
        <taxon>Chlorobiota</taxon>
        <taxon>Chlorobiia</taxon>
        <taxon>Chlorobiales</taxon>
        <taxon>Chlorobiaceae</taxon>
        <taxon>Chlorobium/Pelodictyon group</taxon>
        <taxon>Pelodictyon</taxon>
    </lineage>
</organism>
<feature type="domain" description="DUF4062" evidence="5">
    <location>
        <begin position="7"/>
        <end position="100"/>
    </location>
</feature>
<dbReference type="InterPro" id="IPR025139">
    <property type="entry name" value="DUF4062"/>
</dbReference>
<evidence type="ECO:0000259" key="5">
    <source>
        <dbReference type="Pfam" id="PF13271"/>
    </source>
</evidence>
<dbReference type="GO" id="GO:0005938">
    <property type="term" value="C:cell cortex"/>
    <property type="evidence" value="ECO:0007669"/>
    <property type="project" value="TreeGrafter"/>
</dbReference>
<dbReference type="InterPro" id="IPR041617">
    <property type="entry name" value="TPR_MalT"/>
</dbReference>
<dbReference type="SMART" id="SM00028">
    <property type="entry name" value="TPR"/>
    <property type="match status" value="4"/>
</dbReference>
<dbReference type="InterPro" id="IPR052386">
    <property type="entry name" value="GPSM"/>
</dbReference>
<proteinExistence type="predicted"/>
<protein>
    <submittedName>
        <fullName evidence="7">TPR repeat-containing protein</fullName>
    </submittedName>
</protein>
<dbReference type="Pfam" id="PF17874">
    <property type="entry name" value="TPR_MalT"/>
    <property type="match status" value="1"/>
</dbReference>
<dbReference type="GO" id="GO:0005092">
    <property type="term" value="F:GDP-dissociation inhibitor activity"/>
    <property type="evidence" value="ECO:0007669"/>
    <property type="project" value="TreeGrafter"/>
</dbReference>
<evidence type="ECO:0000256" key="4">
    <source>
        <dbReference type="PROSITE-ProRule" id="PRU00339"/>
    </source>
</evidence>
<dbReference type="SUPFAM" id="SSF48452">
    <property type="entry name" value="TPR-like"/>
    <property type="match status" value="2"/>
</dbReference>
<sequence precursor="true">MKRKFSVFMASPSDLANERRFFKDAIKQINTGFGEGANVEFEPLCWEDTLASTGRRSQGVINKEIDKCDVFILAMYRRWGQDAPDAAPYTSYTEEEYHRALSRWQTEGSPEIFVFFKRVDAAVEGDPGVQLKKVIDFRKSLENTRKILYHYFDDEAGFILEVDRHLRAYAKGELPKADQQRDIVLLPLAVVEEVNKAKTYAEQKALEAELAHEDAEKTHLRLELIQLQTAKDAAELSKEGKIEYARQKFSELITETEDIRILSLGYEFFYRTGDFVSAFQVLNKWLNISGPEQTNTETASAYGNLGILFQTRGELDRAEEMYLKALTINESLDHKEGMASDYGNLGNLYKTKGELDCAEEIYLKALAINKALDSKEGMASDYGNLGILFQTRGELDRAEEMYLKALTINEALDRKEGMASDYGNLGNLFQTRGELDRAEEMYLKALTINEALGRKEGIANEYGIYKTREERDLAESILLFSSASLTTREVVRVLNKFSYISTRLSLDSKKKALATAFVDLQGYGIEKFSRIFFESGSTITCLAQNLARILQRRGNNLQGSKPIDILTNNKHAYLYLWLCSGVMCYPVPEGPPDHIQEGMYGPIANIYSRPPYYDRPPLEIYDTNGDRLIKELEKEVFPDLSTGKISLFLTTASGLQLTGDIAINDFIDPMGYPQATPDFINEKVRKCRGFYVRSYQDMLFKRCYYRTHMPTIVFLYDENIDCSFNVGKYHFLFDEGLTWNDIAANYPLSIWIACEQETHQNILKKCIDHFVNGDWYFVIYGKYNLFPILIGHNKKFRDMCKSIDVSVIE</sequence>
<comment type="subcellular location">
    <subcellularLocation>
        <location evidence="1">Cytoplasm</location>
    </subcellularLocation>
</comment>
<keyword evidence="4" id="KW-0802">TPR repeat</keyword>
<name>B4S9Y3_PELPB</name>
<evidence type="ECO:0000256" key="2">
    <source>
        <dbReference type="ARBA" id="ARBA00022490"/>
    </source>
</evidence>
<dbReference type="OrthoDB" id="9767435at2"/>
<keyword evidence="8" id="KW-1185">Reference proteome</keyword>
<keyword evidence="3" id="KW-0677">Repeat</keyword>
<dbReference type="KEGG" id="pph:Ppha_1420"/>
<dbReference type="RefSeq" id="WP_012508167.1">
    <property type="nucleotide sequence ID" value="NC_011060.1"/>
</dbReference>
<accession>B4S9Y3</accession>
<evidence type="ECO:0000256" key="1">
    <source>
        <dbReference type="ARBA" id="ARBA00004496"/>
    </source>
</evidence>
<gene>
    <name evidence="7" type="ordered locus">Ppha_1420</name>
</gene>
<feature type="repeat" description="TPR" evidence="4">
    <location>
        <begin position="379"/>
        <end position="412"/>
    </location>
</feature>
<dbReference type="Pfam" id="PF13271">
    <property type="entry name" value="DUF4062"/>
    <property type="match status" value="1"/>
</dbReference>
<dbReference type="eggNOG" id="COG0457">
    <property type="taxonomic scope" value="Bacteria"/>
</dbReference>
<feature type="repeat" description="TPR" evidence="4">
    <location>
        <begin position="419"/>
        <end position="452"/>
    </location>
</feature>
<dbReference type="PROSITE" id="PS50293">
    <property type="entry name" value="TPR_REGION"/>
    <property type="match status" value="1"/>
</dbReference>
<dbReference type="EMBL" id="CP001110">
    <property type="protein sequence ID" value="ACF43679.1"/>
    <property type="molecule type" value="Genomic_DNA"/>
</dbReference>
<feature type="domain" description="MalT-like TPR region" evidence="6">
    <location>
        <begin position="285"/>
        <end position="445"/>
    </location>
</feature>
<feature type="repeat" description="TPR" evidence="4">
    <location>
        <begin position="339"/>
        <end position="372"/>
    </location>
</feature>
<keyword evidence="2" id="KW-0963">Cytoplasm</keyword>
<dbReference type="STRING" id="324925.Ppha_1420"/>
<evidence type="ECO:0000259" key="6">
    <source>
        <dbReference type="Pfam" id="PF17874"/>
    </source>
</evidence>